<name>A0A0S2IWH1_LEPBO</name>
<dbReference type="AlphaFoldDB" id="A0A0S2IWH1"/>
<keyword evidence="1" id="KW-0808">Transferase</keyword>
<accession>A0A0S2IWH1</accession>
<evidence type="ECO:0000313" key="2">
    <source>
        <dbReference type="Proteomes" id="UP000058857"/>
    </source>
</evidence>
<keyword evidence="1" id="KW-0489">Methyltransferase</keyword>
<dbReference type="CDD" id="cd02440">
    <property type="entry name" value="AdoMet_MTases"/>
    <property type="match status" value="1"/>
</dbReference>
<dbReference type="SUPFAM" id="SSF53335">
    <property type="entry name" value="S-adenosyl-L-methionine-dependent methyltransferases"/>
    <property type="match status" value="1"/>
</dbReference>
<dbReference type="Pfam" id="PF13489">
    <property type="entry name" value="Methyltransf_23"/>
    <property type="match status" value="1"/>
</dbReference>
<dbReference type="GO" id="GO:0032259">
    <property type="term" value="P:methylation"/>
    <property type="evidence" value="ECO:0007669"/>
    <property type="project" value="UniProtKB-KW"/>
</dbReference>
<dbReference type="Gene3D" id="3.40.50.150">
    <property type="entry name" value="Vaccinia Virus protein VP39"/>
    <property type="match status" value="1"/>
</dbReference>
<evidence type="ECO:0000313" key="1">
    <source>
        <dbReference type="EMBL" id="ALO27651.1"/>
    </source>
</evidence>
<organism evidence="1">
    <name type="scientific">Leptospira borgpetersenii serovar Ballum</name>
    <dbReference type="NCBI Taxonomy" id="280505"/>
    <lineage>
        <taxon>Bacteria</taxon>
        <taxon>Pseudomonadati</taxon>
        <taxon>Spirochaetota</taxon>
        <taxon>Spirochaetia</taxon>
        <taxon>Leptospirales</taxon>
        <taxon>Leptospiraceae</taxon>
        <taxon>Leptospira</taxon>
    </lineage>
</organism>
<reference evidence="1 2" key="1">
    <citation type="journal article" date="2015" name="PLoS Negl. Trop. Dis.">
        <title>Distribution of Plasmids in Distinct Leptospira Pathogenic Species.</title>
        <authorList>
            <person name="Wang Y."/>
            <person name="Zhuang X."/>
            <person name="Zhong Y."/>
            <person name="Zhang C."/>
            <person name="Zhang Y."/>
            <person name="Zeng L."/>
            <person name="Zhu Y."/>
            <person name="He P."/>
            <person name="Dong K."/>
            <person name="Pal U."/>
            <person name="Guo X."/>
            <person name="Qin J."/>
        </authorList>
    </citation>
    <scope>NUCLEOTIDE SEQUENCE [LARGE SCALE GENOMIC DNA]</scope>
    <source>
        <strain evidence="1 2">56604</strain>
    </source>
</reference>
<dbReference type="GO" id="GO:0008168">
    <property type="term" value="F:methyltransferase activity"/>
    <property type="evidence" value="ECO:0007669"/>
    <property type="project" value="UniProtKB-KW"/>
</dbReference>
<dbReference type="InterPro" id="IPR029063">
    <property type="entry name" value="SAM-dependent_MTases_sf"/>
</dbReference>
<sequence>MLSLKNNERSFQKDCRPRFFKQFRKKEFSFFSPSFSLDPGMYPKFELVPHPQYPEQYQICKRTGVCFYKSAITREYKDSYFLEEYKNQYRKTYYEDEISLRALAQKRLEILSKFHNRRNSTLFELGSAAGFFLDEARKSGYQVTGLEISPAEVEYSRKVLGLDVHCTSFLRENVLQGRSFDVVAAFFVVEHFPDADFIFEKLTDLVKPEGFLFLGLPSLYGPTFQTNPEEWFRTHPSDHFWDYSPDSLKKMLKGYGFKTEYKKPMSYHPSRDRGWRGKILSHRLFACLSDLTCYGDTFHLIAQKRQT</sequence>
<dbReference type="EMBL" id="CP012029">
    <property type="protein sequence ID" value="ALO27651.1"/>
    <property type="molecule type" value="Genomic_DNA"/>
</dbReference>
<dbReference type="Proteomes" id="UP000058857">
    <property type="component" value="Chromosome 1"/>
</dbReference>
<dbReference type="PANTHER" id="PTHR43861:SF6">
    <property type="entry name" value="METHYLTRANSFERASE TYPE 11"/>
    <property type="match status" value="1"/>
</dbReference>
<dbReference type="PANTHER" id="PTHR43861">
    <property type="entry name" value="TRANS-ACONITATE 2-METHYLTRANSFERASE-RELATED"/>
    <property type="match status" value="1"/>
</dbReference>
<dbReference type="PATRIC" id="fig|280505.15.peg.3373"/>
<proteinExistence type="predicted"/>
<gene>
    <name evidence="1" type="ORF">LBBP_03459</name>
</gene>
<protein>
    <submittedName>
        <fullName evidence="1">Methyltransferase domain protein</fullName>
    </submittedName>
</protein>